<gene>
    <name evidence="7" type="primary">LOC106461164</name>
</gene>
<feature type="domain" description="RRM" evidence="5">
    <location>
        <begin position="8"/>
        <end position="85"/>
    </location>
</feature>
<protein>
    <submittedName>
        <fullName evidence="7">RNA-binding protein 7-like</fullName>
    </submittedName>
</protein>
<evidence type="ECO:0000313" key="6">
    <source>
        <dbReference type="Proteomes" id="UP000694941"/>
    </source>
</evidence>
<evidence type="ECO:0000259" key="5">
    <source>
        <dbReference type="PROSITE" id="PS50102"/>
    </source>
</evidence>
<comment type="subcellular location">
    <subcellularLocation>
        <location evidence="1">Nucleus</location>
        <location evidence="1">Nucleoplasm</location>
    </subcellularLocation>
</comment>
<dbReference type="PROSITE" id="PS50102">
    <property type="entry name" value="RRM"/>
    <property type="match status" value="1"/>
</dbReference>
<reference evidence="7" key="1">
    <citation type="submission" date="2025-08" db="UniProtKB">
        <authorList>
            <consortium name="RefSeq"/>
        </authorList>
    </citation>
    <scope>IDENTIFICATION</scope>
    <source>
        <tissue evidence="7">Muscle</tissue>
    </source>
</reference>
<dbReference type="InterPro" id="IPR012677">
    <property type="entry name" value="Nucleotide-bd_a/b_plait_sf"/>
</dbReference>
<evidence type="ECO:0000256" key="1">
    <source>
        <dbReference type="ARBA" id="ARBA00004642"/>
    </source>
</evidence>
<accession>A0ABM1B7K2</accession>
<dbReference type="SMART" id="SM00360">
    <property type="entry name" value="RRM"/>
    <property type="match status" value="1"/>
</dbReference>
<proteinExistence type="predicted"/>
<keyword evidence="6" id="KW-1185">Reference proteome</keyword>
<keyword evidence="3" id="KW-0539">Nucleus</keyword>
<dbReference type="Pfam" id="PF00076">
    <property type="entry name" value="RRM_1"/>
    <property type="match status" value="1"/>
</dbReference>
<sequence>MVKDDDRKVLWCGNLSEKVSEDMLYELFLQAGPLEGVTVPKDREGKRRPYAFITFKHEESVPYTMALLDGIKLFGRQLRLQHRSGSDTKQNKYLLTMEAHQRSLYLADYTKSRDSGTGVVQKTFSLFLQPVIIIMCLADIKDMKKIIKIHI</sequence>
<organism evidence="6 7">
    <name type="scientific">Limulus polyphemus</name>
    <name type="common">Atlantic horseshoe crab</name>
    <dbReference type="NCBI Taxonomy" id="6850"/>
    <lineage>
        <taxon>Eukaryota</taxon>
        <taxon>Metazoa</taxon>
        <taxon>Ecdysozoa</taxon>
        <taxon>Arthropoda</taxon>
        <taxon>Chelicerata</taxon>
        <taxon>Merostomata</taxon>
        <taxon>Xiphosura</taxon>
        <taxon>Limulidae</taxon>
        <taxon>Limulus</taxon>
    </lineage>
</organism>
<dbReference type="Proteomes" id="UP000694941">
    <property type="component" value="Unplaced"/>
</dbReference>
<dbReference type="PANTHER" id="PTHR13798">
    <property type="entry name" value="RNA BINDING MOTIF RBM PROTEIN -RELATED"/>
    <property type="match status" value="1"/>
</dbReference>
<dbReference type="InterPro" id="IPR000504">
    <property type="entry name" value="RRM_dom"/>
</dbReference>
<evidence type="ECO:0000256" key="2">
    <source>
        <dbReference type="ARBA" id="ARBA00022884"/>
    </source>
</evidence>
<evidence type="ECO:0000256" key="3">
    <source>
        <dbReference type="ARBA" id="ARBA00023242"/>
    </source>
</evidence>
<dbReference type="GeneID" id="106461164"/>
<evidence type="ECO:0000313" key="7">
    <source>
        <dbReference type="RefSeq" id="XP_013776412.1"/>
    </source>
</evidence>
<dbReference type="RefSeq" id="XP_013776412.1">
    <property type="nucleotide sequence ID" value="XM_013920958.2"/>
</dbReference>
<evidence type="ECO:0000256" key="4">
    <source>
        <dbReference type="PROSITE-ProRule" id="PRU00176"/>
    </source>
</evidence>
<name>A0ABM1B7K2_LIMPO</name>
<dbReference type="Gene3D" id="3.30.70.330">
    <property type="match status" value="1"/>
</dbReference>
<dbReference type="CDD" id="cd12336">
    <property type="entry name" value="RRM_RBM7_like"/>
    <property type="match status" value="1"/>
</dbReference>
<dbReference type="PANTHER" id="PTHR13798:SF11">
    <property type="entry name" value="RNA-BINDING PROTEIN 7-RELATED"/>
    <property type="match status" value="1"/>
</dbReference>
<dbReference type="SUPFAM" id="SSF54928">
    <property type="entry name" value="RNA-binding domain, RBD"/>
    <property type="match status" value="1"/>
</dbReference>
<dbReference type="InterPro" id="IPR035979">
    <property type="entry name" value="RBD_domain_sf"/>
</dbReference>
<dbReference type="InterPro" id="IPR052285">
    <property type="entry name" value="NEXT_complex_subunit"/>
</dbReference>
<keyword evidence="2 4" id="KW-0694">RNA-binding</keyword>